<dbReference type="AlphaFoldDB" id="A0A2V2XLI8"/>
<dbReference type="VEuPathDB" id="TriTrypDB:C4B63_4g233"/>
<gene>
    <name evidence="2" type="ORF">C3747_2g633</name>
</gene>
<dbReference type="VEuPathDB" id="TriTrypDB:Tc_MARK_4942"/>
<dbReference type="PANTHER" id="PTHR33987:SF1">
    <property type="entry name" value="CALCINEURIN-LIKE METALLO-PHOSPHOESTERASE SUPERFAMILY PROTEIN"/>
    <property type="match status" value="1"/>
</dbReference>
<dbReference type="VEuPathDB" id="TriTrypDB:TcCLB.509803.30"/>
<dbReference type="VEuPathDB" id="TriTrypDB:TcCLB.508889.10"/>
<evidence type="ECO:0008006" key="4">
    <source>
        <dbReference type="Google" id="ProtNLM"/>
    </source>
</evidence>
<feature type="signal peptide" evidence="1">
    <location>
        <begin position="1"/>
        <end position="37"/>
    </location>
</feature>
<dbReference type="VEuPathDB" id="TriTrypDB:TcG_03241"/>
<evidence type="ECO:0000313" key="3">
    <source>
        <dbReference type="Proteomes" id="UP000246078"/>
    </source>
</evidence>
<evidence type="ECO:0000313" key="2">
    <source>
        <dbReference type="EMBL" id="PWV21415.1"/>
    </source>
</evidence>
<dbReference type="VEuPathDB" id="TriTrypDB:BCY84_18804"/>
<reference evidence="2 3" key="1">
    <citation type="journal article" date="2018" name="Microb. Genom.">
        <title>Expanding an expanded genome: long-read sequencing of Trypanosoma cruzi.</title>
        <authorList>
            <person name="Berna L."/>
            <person name="Rodriguez M."/>
            <person name="Chiribao M.L."/>
            <person name="Parodi-Talice A."/>
            <person name="Pita S."/>
            <person name="Rijo G."/>
            <person name="Alvarez-Valin F."/>
            <person name="Robello C."/>
        </authorList>
    </citation>
    <scope>NUCLEOTIDE SEQUENCE [LARGE SCALE GENOMIC DNA]</scope>
    <source>
        <strain evidence="2 3">TCC</strain>
    </source>
</reference>
<proteinExistence type="predicted"/>
<dbReference type="VEuPathDB" id="TriTrypDB:TCSYLVIO_006231"/>
<evidence type="ECO:0000256" key="1">
    <source>
        <dbReference type="SAM" id="SignalP"/>
    </source>
</evidence>
<comment type="caution">
    <text evidence="2">The sequence shown here is derived from an EMBL/GenBank/DDBJ whole genome shotgun (WGS) entry which is preliminary data.</text>
</comment>
<sequence length="213" mass="23700">MQIVMSDEKKSATTAAWAAPLLCFLFMILSIGTVAAAQEGSHELAQIVFVSCNQHDRDQNYWDVIAATVEHGKDAGQLNKPLKRATGSCAANSSVDALVWLGDAVYADNFSAFRGCYPNTDLELVRSKFTKQRNAPEYVAFRQTCVRQRPTLAFREDGEETQFVMGVWDDHDMGKNDGGAEYADKDATQQFFFGFPRCCEEQPAQKAKGCIRF</sequence>
<name>A0A2V2XLI8_TRYCR</name>
<organism evidence="2 3">
    <name type="scientific">Trypanosoma cruzi</name>
    <dbReference type="NCBI Taxonomy" id="5693"/>
    <lineage>
        <taxon>Eukaryota</taxon>
        <taxon>Discoba</taxon>
        <taxon>Euglenozoa</taxon>
        <taxon>Kinetoplastea</taxon>
        <taxon>Metakinetoplastina</taxon>
        <taxon>Trypanosomatida</taxon>
        <taxon>Trypanosomatidae</taxon>
        <taxon>Trypanosoma</taxon>
        <taxon>Schizotrypanum</taxon>
    </lineage>
</organism>
<dbReference type="VEuPathDB" id="TriTrypDB:TcCL_ESM02372"/>
<dbReference type="VEuPathDB" id="TriTrypDB:ECC02_001110"/>
<dbReference type="EMBL" id="PRFC01000002">
    <property type="protein sequence ID" value="PWV21415.1"/>
    <property type="molecule type" value="Genomic_DNA"/>
</dbReference>
<accession>A0A2V2XLI8</accession>
<feature type="chain" id="PRO_5015987383" description="PhoD-like phosphatase metallophosphatase domain-containing protein" evidence="1">
    <location>
        <begin position="38"/>
        <end position="213"/>
    </location>
</feature>
<keyword evidence="1" id="KW-0732">Signal</keyword>
<dbReference type="Proteomes" id="UP000246078">
    <property type="component" value="Unassembled WGS sequence"/>
</dbReference>
<protein>
    <recommendedName>
        <fullName evidence="4">PhoD-like phosphatase metallophosphatase domain-containing protein</fullName>
    </recommendedName>
</protein>
<dbReference type="VEuPathDB" id="TriTrypDB:TCDM_02418"/>
<dbReference type="InterPro" id="IPR038607">
    <property type="entry name" value="PhoD-like_sf"/>
</dbReference>
<dbReference type="PANTHER" id="PTHR33987">
    <property type="entry name" value="CALCINEURIN-LIKE METALLO-PHOSPHOESTERASE SUPERFAMILY PROTEIN"/>
    <property type="match status" value="1"/>
</dbReference>
<dbReference type="VEuPathDB" id="TriTrypDB:TcBrA4_0083800"/>
<dbReference type="Gene3D" id="3.60.21.70">
    <property type="entry name" value="PhoD-like phosphatase"/>
    <property type="match status" value="1"/>
</dbReference>
<dbReference type="VEuPathDB" id="TriTrypDB:C3747_2g633"/>